<gene>
    <name evidence="6" type="ORF">ZIOFF_041860</name>
</gene>
<dbReference type="PANTHER" id="PTHR31744:SF92">
    <property type="entry name" value="NAC DOMAIN-CONTAINING PROTEIN 87"/>
    <property type="match status" value="1"/>
</dbReference>
<feature type="domain" description="NAC" evidence="5">
    <location>
        <begin position="48"/>
        <end position="206"/>
    </location>
</feature>
<name>A0A8J5GI94_ZINOF</name>
<comment type="caution">
    <text evidence="6">The sequence shown here is derived from an EMBL/GenBank/DDBJ whole genome shotgun (WGS) entry which is preliminary data.</text>
</comment>
<dbReference type="PROSITE" id="PS51005">
    <property type="entry name" value="NAC"/>
    <property type="match status" value="1"/>
</dbReference>
<reference evidence="6 7" key="1">
    <citation type="submission" date="2020-08" db="EMBL/GenBank/DDBJ databases">
        <title>Plant Genome Project.</title>
        <authorList>
            <person name="Zhang R.-G."/>
        </authorList>
    </citation>
    <scope>NUCLEOTIDE SEQUENCE [LARGE SCALE GENOMIC DNA]</scope>
    <source>
        <tissue evidence="6">Rhizome</tissue>
    </source>
</reference>
<dbReference type="InterPro" id="IPR036093">
    <property type="entry name" value="NAC_dom_sf"/>
</dbReference>
<dbReference type="EMBL" id="JACMSC010000011">
    <property type="protein sequence ID" value="KAG6501973.1"/>
    <property type="molecule type" value="Genomic_DNA"/>
</dbReference>
<dbReference type="GO" id="GO:0006355">
    <property type="term" value="P:regulation of DNA-templated transcription"/>
    <property type="evidence" value="ECO:0007669"/>
    <property type="project" value="InterPro"/>
</dbReference>
<evidence type="ECO:0000256" key="3">
    <source>
        <dbReference type="ARBA" id="ARBA00023163"/>
    </source>
</evidence>
<keyword evidence="4" id="KW-0539">Nucleus</keyword>
<proteinExistence type="predicted"/>
<evidence type="ECO:0000256" key="2">
    <source>
        <dbReference type="ARBA" id="ARBA00023125"/>
    </source>
</evidence>
<keyword evidence="1" id="KW-0805">Transcription regulation</keyword>
<evidence type="ECO:0000256" key="1">
    <source>
        <dbReference type="ARBA" id="ARBA00023015"/>
    </source>
</evidence>
<dbReference type="Gene3D" id="2.170.150.80">
    <property type="entry name" value="NAC domain"/>
    <property type="match status" value="1"/>
</dbReference>
<sequence length="334" mass="37023">MRSIKPVTRAVFYISTLFPLSLLFLISPRPSSSLVGFSGAAMAQGIELPPGFRFHPTDLEIIIHYLVPKISNPTFTAAAIADADLNKCEPWQLPSKAKMQGGKVEMMYFFCQRDKKYPTGMRTNRATESGYWKATGKDKEIVCKASKGAVVGMKKTLVFYKGRAPKGVKTNWVMHEFRLEGNIHHHSNDLPKSAKEEWVVCRVIHKSTGMKRSLCTTTAPAAPHGDLGLVDSLMESNSLIHDHAFDSKGVDAMMELDGNYPQVQAMMSSMNSTFGSQLAAPPPPPPPPQSLNYSDCYLGAYGLHQDEALLMARPSTNTRNITWMRHGQLLTDFE</sequence>
<organism evidence="6 7">
    <name type="scientific">Zingiber officinale</name>
    <name type="common">Ginger</name>
    <name type="synonym">Amomum zingiber</name>
    <dbReference type="NCBI Taxonomy" id="94328"/>
    <lineage>
        <taxon>Eukaryota</taxon>
        <taxon>Viridiplantae</taxon>
        <taxon>Streptophyta</taxon>
        <taxon>Embryophyta</taxon>
        <taxon>Tracheophyta</taxon>
        <taxon>Spermatophyta</taxon>
        <taxon>Magnoliopsida</taxon>
        <taxon>Liliopsida</taxon>
        <taxon>Zingiberales</taxon>
        <taxon>Zingiberaceae</taxon>
        <taxon>Zingiber</taxon>
    </lineage>
</organism>
<protein>
    <recommendedName>
        <fullName evidence="5">NAC domain-containing protein</fullName>
    </recommendedName>
</protein>
<dbReference type="Pfam" id="PF02365">
    <property type="entry name" value="NAM"/>
    <property type="match status" value="1"/>
</dbReference>
<dbReference type="Proteomes" id="UP000734854">
    <property type="component" value="Unassembled WGS sequence"/>
</dbReference>
<keyword evidence="3" id="KW-0804">Transcription</keyword>
<keyword evidence="2" id="KW-0238">DNA-binding</keyword>
<evidence type="ECO:0000313" key="7">
    <source>
        <dbReference type="Proteomes" id="UP000734854"/>
    </source>
</evidence>
<dbReference type="PANTHER" id="PTHR31744">
    <property type="entry name" value="PROTEIN CUP-SHAPED COTYLEDON 2-RELATED"/>
    <property type="match status" value="1"/>
</dbReference>
<evidence type="ECO:0000259" key="5">
    <source>
        <dbReference type="PROSITE" id="PS51005"/>
    </source>
</evidence>
<dbReference type="GO" id="GO:0003677">
    <property type="term" value="F:DNA binding"/>
    <property type="evidence" value="ECO:0007669"/>
    <property type="project" value="UniProtKB-KW"/>
</dbReference>
<dbReference type="SUPFAM" id="SSF101941">
    <property type="entry name" value="NAC domain"/>
    <property type="match status" value="1"/>
</dbReference>
<evidence type="ECO:0000256" key="4">
    <source>
        <dbReference type="ARBA" id="ARBA00023242"/>
    </source>
</evidence>
<accession>A0A8J5GI94</accession>
<keyword evidence="7" id="KW-1185">Reference proteome</keyword>
<dbReference type="InterPro" id="IPR003441">
    <property type="entry name" value="NAC-dom"/>
</dbReference>
<evidence type="ECO:0000313" key="6">
    <source>
        <dbReference type="EMBL" id="KAG6501973.1"/>
    </source>
</evidence>
<dbReference type="GO" id="GO:0005634">
    <property type="term" value="C:nucleus"/>
    <property type="evidence" value="ECO:0007669"/>
    <property type="project" value="UniProtKB-ARBA"/>
</dbReference>
<dbReference type="AlphaFoldDB" id="A0A8J5GI94"/>
<dbReference type="FunFam" id="2.170.150.80:FF:000006">
    <property type="entry name" value="NAC domain-containing protein 100-like"/>
    <property type="match status" value="1"/>
</dbReference>